<dbReference type="RefSeq" id="WP_202939931.1">
    <property type="nucleotide sequence ID" value="NZ_CP062957.1"/>
</dbReference>
<organism evidence="1 2">
    <name type="scientific">Rothia amarae</name>
    <dbReference type="NCBI Taxonomy" id="169480"/>
    <lineage>
        <taxon>Bacteria</taxon>
        <taxon>Bacillati</taxon>
        <taxon>Actinomycetota</taxon>
        <taxon>Actinomycetes</taxon>
        <taxon>Micrococcales</taxon>
        <taxon>Micrococcaceae</taxon>
        <taxon>Rothia</taxon>
    </lineage>
</organism>
<protein>
    <submittedName>
        <fullName evidence="1">Uncharacterized protein</fullName>
    </submittedName>
</protein>
<dbReference type="AlphaFoldDB" id="A0A7S7B007"/>
<proteinExistence type="predicted"/>
<gene>
    <name evidence="1" type="ORF">IDM48_11430</name>
</gene>
<reference evidence="1 2" key="1">
    <citation type="submission" date="2020-09" db="EMBL/GenBank/DDBJ databases">
        <title>Investigation of environmental microbe.</title>
        <authorList>
            <person name="Ou Y."/>
            <person name="Kang Q."/>
        </authorList>
    </citation>
    <scope>NUCLEOTIDE SEQUENCE [LARGE SCALE GENOMIC DNA]</scope>
    <source>
        <strain evidence="1 2">KJZ-9</strain>
        <plasmid evidence="1 2">p1</plasmid>
    </source>
</reference>
<dbReference type="Proteomes" id="UP000516421">
    <property type="component" value="Plasmid p1"/>
</dbReference>
<sequence length="67" mass="7432">MSEVVRRISPALGTEKLLIRLTPELKRALAEEAHKRGVSQSFFVASLLAKTLEIPGLELPEDTKMNT</sequence>
<geneLocation type="plasmid" evidence="1 2">
    <name>p1</name>
</geneLocation>
<dbReference type="EMBL" id="CP062957">
    <property type="protein sequence ID" value="QOW64899.1"/>
    <property type="molecule type" value="Genomic_DNA"/>
</dbReference>
<accession>A0A7S7B007</accession>
<keyword evidence="1" id="KW-0614">Plasmid</keyword>
<evidence type="ECO:0000313" key="2">
    <source>
        <dbReference type="Proteomes" id="UP000516421"/>
    </source>
</evidence>
<dbReference type="GO" id="GO:0006355">
    <property type="term" value="P:regulation of DNA-templated transcription"/>
    <property type="evidence" value="ECO:0007669"/>
    <property type="project" value="InterPro"/>
</dbReference>
<evidence type="ECO:0000313" key="1">
    <source>
        <dbReference type="EMBL" id="QOW64899.1"/>
    </source>
</evidence>
<dbReference type="SUPFAM" id="SSF47598">
    <property type="entry name" value="Ribbon-helix-helix"/>
    <property type="match status" value="1"/>
</dbReference>
<keyword evidence="2" id="KW-1185">Reference proteome</keyword>
<name>A0A7S7B007_9MICC</name>
<dbReference type="KEGG" id="rama:IDM48_11430"/>
<dbReference type="InterPro" id="IPR010985">
    <property type="entry name" value="Ribbon_hlx_hlx"/>
</dbReference>